<feature type="region of interest" description="Disordered" evidence="1">
    <location>
        <begin position="109"/>
        <end position="133"/>
    </location>
</feature>
<dbReference type="Proteomes" id="UP000271272">
    <property type="component" value="Unassembled WGS sequence"/>
</dbReference>
<comment type="caution">
    <text evidence="2">The sequence shown here is derived from an EMBL/GenBank/DDBJ whole genome shotgun (WGS) entry which is preliminary data.</text>
</comment>
<keyword evidence="2" id="KW-0489">Methyltransferase</keyword>
<dbReference type="AlphaFoldDB" id="A0A3P1V7Y2"/>
<keyword evidence="3" id="KW-1185">Reference proteome</keyword>
<dbReference type="EMBL" id="RQZC01000007">
    <property type="protein sequence ID" value="RRD29465.1"/>
    <property type="molecule type" value="Genomic_DNA"/>
</dbReference>
<protein>
    <submittedName>
        <fullName evidence="2">Class I SAM-dependent methyltransferase</fullName>
    </submittedName>
</protein>
<dbReference type="OrthoDB" id="6064711at2"/>
<feature type="compositionally biased region" description="Low complexity" evidence="1">
    <location>
        <begin position="12"/>
        <end position="26"/>
    </location>
</feature>
<dbReference type="GO" id="GO:0008168">
    <property type="term" value="F:methyltransferase activity"/>
    <property type="evidence" value="ECO:0007669"/>
    <property type="project" value="UniProtKB-KW"/>
</dbReference>
<feature type="region of interest" description="Disordered" evidence="1">
    <location>
        <begin position="1"/>
        <end position="42"/>
    </location>
</feature>
<feature type="compositionally biased region" description="Low complexity" evidence="1">
    <location>
        <begin position="109"/>
        <end position="124"/>
    </location>
</feature>
<evidence type="ECO:0000256" key="1">
    <source>
        <dbReference type="SAM" id="MobiDB-lite"/>
    </source>
</evidence>
<evidence type="ECO:0000313" key="3">
    <source>
        <dbReference type="Proteomes" id="UP000271272"/>
    </source>
</evidence>
<dbReference type="Gene3D" id="3.40.50.150">
    <property type="entry name" value="Vaccinia Virus protein VP39"/>
    <property type="match status" value="1"/>
</dbReference>
<keyword evidence="2" id="KW-0808">Transferase</keyword>
<dbReference type="InterPro" id="IPR029063">
    <property type="entry name" value="SAM-dependent_MTases_sf"/>
</dbReference>
<reference evidence="2 3" key="1">
    <citation type="submission" date="2018-11" db="EMBL/GenBank/DDBJ databases">
        <title>Genomes From Bacteria Associated with the Canine Oral Cavity: a Test Case for Automated Genome-Based Taxonomic Assignment.</title>
        <authorList>
            <person name="Coil D.A."/>
            <person name="Jospin G."/>
            <person name="Darling A.E."/>
            <person name="Wallis C."/>
            <person name="Davis I.J."/>
            <person name="Harris S."/>
            <person name="Eisen J.A."/>
            <person name="Holcombe L.J."/>
            <person name="O'Flynn C."/>
        </authorList>
    </citation>
    <scope>NUCLEOTIDE SEQUENCE [LARGE SCALE GENOMIC DNA]</scope>
    <source>
        <strain evidence="2 3">OH5050</strain>
    </source>
</reference>
<dbReference type="GO" id="GO:0032259">
    <property type="term" value="P:methylation"/>
    <property type="evidence" value="ECO:0007669"/>
    <property type="project" value="UniProtKB-KW"/>
</dbReference>
<accession>A0A3P1V7Y2</accession>
<dbReference type="PANTHER" id="PTHR43861">
    <property type="entry name" value="TRANS-ACONITATE 2-METHYLTRANSFERASE-RELATED"/>
    <property type="match status" value="1"/>
</dbReference>
<dbReference type="Pfam" id="PF13489">
    <property type="entry name" value="Methyltransf_23"/>
    <property type="match status" value="1"/>
</dbReference>
<dbReference type="CDD" id="cd02440">
    <property type="entry name" value="AdoMet_MTases"/>
    <property type="match status" value="1"/>
</dbReference>
<sequence>MCKVPGPRGRPRAAPTARGPGPAVRGPARRLGRARDRQTGPAGLERYWNHNTAFHDEIVRDAARRGGRVLDVGCGDGLLLARLAPVTGERVGIDTDDAALARARARLGAVGDGSGASDSGGAADDGADGGTAGAAAPVRLERADLLSQDLPARLGAFQTVTCVAVLHHLPLRPALSRLAALVAPGGRLIIIGLAATATPWDWAVAAASILPARLAGWLHHETADIGVPTAPAREPVSQIRAAAIDILPGARIRRRLHYRYRLTWDRPAGAGHQEAH</sequence>
<evidence type="ECO:0000313" key="2">
    <source>
        <dbReference type="EMBL" id="RRD29465.1"/>
    </source>
</evidence>
<gene>
    <name evidence="2" type="ORF">EII10_06425</name>
</gene>
<dbReference type="SUPFAM" id="SSF53335">
    <property type="entry name" value="S-adenosyl-L-methionine-dependent methyltransferases"/>
    <property type="match status" value="1"/>
</dbReference>
<organism evidence="2 3">
    <name type="scientific">Actinomyces bowdenii</name>
    <dbReference type="NCBI Taxonomy" id="131109"/>
    <lineage>
        <taxon>Bacteria</taxon>
        <taxon>Bacillati</taxon>
        <taxon>Actinomycetota</taxon>
        <taxon>Actinomycetes</taxon>
        <taxon>Actinomycetales</taxon>
        <taxon>Actinomycetaceae</taxon>
        <taxon>Actinomyces</taxon>
    </lineage>
</organism>
<proteinExistence type="predicted"/>
<name>A0A3P1V7Y2_9ACTO</name>